<reference evidence="1 2" key="1">
    <citation type="journal article" date="2024" name="G3 (Bethesda)">
        <title>Genome assembly of Hibiscus sabdariffa L. provides insights into metabolisms of medicinal natural products.</title>
        <authorList>
            <person name="Kim T."/>
        </authorList>
    </citation>
    <scope>NUCLEOTIDE SEQUENCE [LARGE SCALE GENOMIC DNA]</scope>
    <source>
        <strain evidence="1">TK-2024</strain>
        <tissue evidence="1">Old leaves</tissue>
    </source>
</reference>
<proteinExistence type="predicted"/>
<gene>
    <name evidence="1" type="ORF">V6N12_065308</name>
</gene>
<dbReference type="PANTHER" id="PTHR33710:SF77">
    <property type="entry name" value="DNASE I-LIKE SUPERFAMILY PROTEIN"/>
    <property type="match status" value="1"/>
</dbReference>
<accession>A0ABR2G8C4</accession>
<protein>
    <recommendedName>
        <fullName evidence="3">Reverse transcriptase</fullName>
    </recommendedName>
</protein>
<name>A0ABR2G8C4_9ROSI</name>
<dbReference type="Proteomes" id="UP001472677">
    <property type="component" value="Unassembled WGS sequence"/>
</dbReference>
<keyword evidence="2" id="KW-1185">Reference proteome</keyword>
<dbReference type="SUPFAM" id="SSF56219">
    <property type="entry name" value="DNase I-like"/>
    <property type="match status" value="1"/>
</dbReference>
<evidence type="ECO:0008006" key="3">
    <source>
        <dbReference type="Google" id="ProtNLM"/>
    </source>
</evidence>
<evidence type="ECO:0000313" key="1">
    <source>
        <dbReference type="EMBL" id="KAK8596829.1"/>
    </source>
</evidence>
<organism evidence="1 2">
    <name type="scientific">Hibiscus sabdariffa</name>
    <name type="common">roselle</name>
    <dbReference type="NCBI Taxonomy" id="183260"/>
    <lineage>
        <taxon>Eukaryota</taxon>
        <taxon>Viridiplantae</taxon>
        <taxon>Streptophyta</taxon>
        <taxon>Embryophyta</taxon>
        <taxon>Tracheophyta</taxon>
        <taxon>Spermatophyta</taxon>
        <taxon>Magnoliopsida</taxon>
        <taxon>eudicotyledons</taxon>
        <taxon>Gunneridae</taxon>
        <taxon>Pentapetalae</taxon>
        <taxon>rosids</taxon>
        <taxon>malvids</taxon>
        <taxon>Malvales</taxon>
        <taxon>Malvaceae</taxon>
        <taxon>Malvoideae</taxon>
        <taxon>Hibiscus</taxon>
    </lineage>
</organism>
<dbReference type="PANTHER" id="PTHR33710">
    <property type="entry name" value="BNAC02G09200D PROTEIN"/>
    <property type="match status" value="1"/>
</dbReference>
<evidence type="ECO:0000313" key="2">
    <source>
        <dbReference type="Proteomes" id="UP001472677"/>
    </source>
</evidence>
<dbReference type="EMBL" id="JBBPBM010000002">
    <property type="protein sequence ID" value="KAK8596829.1"/>
    <property type="molecule type" value="Genomic_DNA"/>
</dbReference>
<sequence>MMELAIKGGSFTWSNQRCTEDSILEKLDRVLSTREWDLMFLKAIGVMEAAIASDHAPIILLLSDLKKKWKKDSKFESKWLLEEECSSNIKEAWNSILQSSNSKTFERKLKTTRAKLRKWSRKKFGNNKKSIEEIKKTLLELQAGPLTKGIKRMLGARLEVVPQKDVGAILAAIDDSAIDDSVVITDFF</sequence>
<comment type="caution">
    <text evidence="1">The sequence shown here is derived from an EMBL/GenBank/DDBJ whole genome shotgun (WGS) entry which is preliminary data.</text>
</comment>
<dbReference type="InterPro" id="IPR036691">
    <property type="entry name" value="Endo/exonu/phosph_ase_sf"/>
</dbReference>